<sequence>MRPTAAEASVTGLVLAAGAGTRFGHPKGLARTDAGESWVAIAVRMLRAAGCDRILVAVGAAGDEVAALVPPEAEVVRVADWAEGLSASLRAGLIAASGADASGADAVVVITVDIPDLPAAAVRRVLAAAGPLPHALVQAVYGGRPGHPVVLGRTRIAAVAASVRGDRGAGPYLAEHGAQRVECGDLWSGEDIDSR</sequence>
<evidence type="ECO:0000259" key="1">
    <source>
        <dbReference type="Pfam" id="PF12804"/>
    </source>
</evidence>
<dbReference type="Proteomes" id="UP000326838">
    <property type="component" value="Unassembled WGS sequence"/>
</dbReference>
<dbReference type="EMBL" id="VYUY01000007">
    <property type="protein sequence ID" value="KAA9134581.1"/>
    <property type="molecule type" value="Genomic_DNA"/>
</dbReference>
<name>A0A5N0TIZ9_9MICO</name>
<organism evidence="2 3">
    <name type="scientific">Microbacterium caowuchunii</name>
    <dbReference type="NCBI Taxonomy" id="2614638"/>
    <lineage>
        <taxon>Bacteria</taxon>
        <taxon>Bacillati</taxon>
        <taxon>Actinomycetota</taxon>
        <taxon>Actinomycetes</taxon>
        <taxon>Micrococcales</taxon>
        <taxon>Microbacteriaceae</taxon>
        <taxon>Microbacterium</taxon>
    </lineage>
</organism>
<keyword evidence="2" id="KW-0808">Transferase</keyword>
<dbReference type="InterPro" id="IPR029044">
    <property type="entry name" value="Nucleotide-diphossugar_trans"/>
</dbReference>
<protein>
    <submittedName>
        <fullName evidence="2">NTP transferase domain-containing protein</fullName>
    </submittedName>
</protein>
<dbReference type="PANTHER" id="PTHR43777:SF1">
    <property type="entry name" value="MOLYBDENUM COFACTOR CYTIDYLYLTRANSFERASE"/>
    <property type="match status" value="1"/>
</dbReference>
<dbReference type="GO" id="GO:0016779">
    <property type="term" value="F:nucleotidyltransferase activity"/>
    <property type="evidence" value="ECO:0007669"/>
    <property type="project" value="UniProtKB-ARBA"/>
</dbReference>
<gene>
    <name evidence="2" type="ORF">F6B40_07460</name>
</gene>
<comment type="caution">
    <text evidence="2">The sequence shown here is derived from an EMBL/GenBank/DDBJ whole genome shotgun (WGS) entry which is preliminary data.</text>
</comment>
<evidence type="ECO:0000313" key="2">
    <source>
        <dbReference type="EMBL" id="KAA9134581.1"/>
    </source>
</evidence>
<proteinExistence type="predicted"/>
<evidence type="ECO:0000313" key="3">
    <source>
        <dbReference type="Proteomes" id="UP000326838"/>
    </source>
</evidence>
<keyword evidence="3" id="KW-1185">Reference proteome</keyword>
<dbReference type="InterPro" id="IPR025877">
    <property type="entry name" value="MobA-like_NTP_Trfase"/>
</dbReference>
<dbReference type="RefSeq" id="WP_150892878.1">
    <property type="nucleotide sequence ID" value="NZ_VYUY01000007.1"/>
</dbReference>
<dbReference type="SUPFAM" id="SSF53448">
    <property type="entry name" value="Nucleotide-diphospho-sugar transferases"/>
    <property type="match status" value="1"/>
</dbReference>
<dbReference type="Gene3D" id="3.90.550.10">
    <property type="entry name" value="Spore Coat Polysaccharide Biosynthesis Protein SpsA, Chain A"/>
    <property type="match status" value="1"/>
</dbReference>
<dbReference type="PANTHER" id="PTHR43777">
    <property type="entry name" value="MOLYBDENUM COFACTOR CYTIDYLYLTRANSFERASE"/>
    <property type="match status" value="1"/>
</dbReference>
<dbReference type="AlphaFoldDB" id="A0A5N0TIZ9"/>
<reference evidence="3" key="1">
    <citation type="submission" date="2019-09" db="EMBL/GenBank/DDBJ databases">
        <title>Mumia zhuanghuii sp. nov. isolated from the intestinal contents of plateau pika (Ochotona curzoniae) in the Qinghai-Tibet plateau of China.</title>
        <authorList>
            <person name="Tian Z."/>
        </authorList>
    </citation>
    <scope>NUCLEOTIDE SEQUENCE [LARGE SCALE GENOMIC DNA]</scope>
    <source>
        <strain evidence="3">L-033</strain>
    </source>
</reference>
<feature type="domain" description="MobA-like NTP transferase" evidence="1">
    <location>
        <begin position="12"/>
        <end position="176"/>
    </location>
</feature>
<accession>A0A5N0TIZ9</accession>
<dbReference type="Pfam" id="PF12804">
    <property type="entry name" value="NTP_transf_3"/>
    <property type="match status" value="1"/>
</dbReference>